<dbReference type="AlphaFoldDB" id="A0A0F9ZRF0"/>
<sequence>MNDNPGEDQFQNPPGFFYVALTEAIADNDEDLMDEDVMDEDMMALEEATLQDDSSSPTEIPDHDADDIAREREHLAIYANIRVAMLQGQLARARAEVNRLEGPLTLDDVMPVLELYGQLIGIVCPQDDFDREKWVRYREQCLGLQRRFFEKKEVYCLIQAKCEKMRERCGDLNDKCVAICEYYDKFQERINGLFEEDKEEDEDEELYDMMRGKMGANEQRMEGLLEEGTNLMQTIEAYMLLAYKLERKALYNIYQLRRFEGVLDDILRSFDYWFGEL</sequence>
<reference evidence="2" key="1">
    <citation type="journal article" date="2015" name="Genome Announc.">
        <title>Draft whole-genome sequence of the biocontrol agent Trichoderma harzianum T6776.</title>
        <authorList>
            <person name="Baroncelli R."/>
            <person name="Piaggeschi G."/>
            <person name="Fiorini L."/>
            <person name="Bertolini E."/>
            <person name="Zapparata A."/>
            <person name="Pe M.E."/>
            <person name="Sarrocco S."/>
            <person name="Vannacci G."/>
        </authorList>
    </citation>
    <scope>NUCLEOTIDE SEQUENCE [LARGE SCALE GENOMIC DNA]</scope>
    <source>
        <strain evidence="2">T6776</strain>
    </source>
</reference>
<dbReference type="OrthoDB" id="4897983at2759"/>
<protein>
    <submittedName>
        <fullName evidence="1">Uncharacterized protein</fullName>
    </submittedName>
</protein>
<comment type="caution">
    <text evidence="1">The sequence shown here is derived from an EMBL/GenBank/DDBJ whole genome shotgun (WGS) entry which is preliminary data.</text>
</comment>
<gene>
    <name evidence="1" type="ORF">THAR02_04999</name>
</gene>
<name>A0A0F9ZRF0_TRIHA</name>
<dbReference type="EMBL" id="JOKZ01000132">
    <property type="protein sequence ID" value="KKP02877.1"/>
    <property type="molecule type" value="Genomic_DNA"/>
</dbReference>
<evidence type="ECO:0000313" key="1">
    <source>
        <dbReference type="EMBL" id="KKP02877.1"/>
    </source>
</evidence>
<proteinExistence type="predicted"/>
<evidence type="ECO:0000313" key="2">
    <source>
        <dbReference type="Proteomes" id="UP000034112"/>
    </source>
</evidence>
<dbReference type="OMA" id="LRSFDYW"/>
<accession>A0A0F9ZRF0</accession>
<dbReference type="Proteomes" id="UP000034112">
    <property type="component" value="Unassembled WGS sequence"/>
</dbReference>
<organism evidence="1 2">
    <name type="scientific">Trichoderma harzianum</name>
    <name type="common">Hypocrea lixii</name>
    <dbReference type="NCBI Taxonomy" id="5544"/>
    <lineage>
        <taxon>Eukaryota</taxon>
        <taxon>Fungi</taxon>
        <taxon>Dikarya</taxon>
        <taxon>Ascomycota</taxon>
        <taxon>Pezizomycotina</taxon>
        <taxon>Sordariomycetes</taxon>
        <taxon>Hypocreomycetidae</taxon>
        <taxon>Hypocreales</taxon>
        <taxon>Hypocreaceae</taxon>
        <taxon>Trichoderma</taxon>
    </lineage>
</organism>